<feature type="domain" description="Pseudouridine synthase RsuA/RluA-like" evidence="1">
    <location>
        <begin position="221"/>
        <end position="389"/>
    </location>
</feature>
<dbReference type="OrthoDB" id="424794at2759"/>
<dbReference type="InterPro" id="IPR050188">
    <property type="entry name" value="RluA_PseudoU_synthase"/>
</dbReference>
<accession>A0A8K0HHB2</accession>
<dbReference type="CDD" id="cd02869">
    <property type="entry name" value="PseudoU_synth_RluA_like"/>
    <property type="match status" value="1"/>
</dbReference>
<dbReference type="InterPro" id="IPR006145">
    <property type="entry name" value="PsdUridine_synth_RsuA/RluA"/>
</dbReference>
<reference evidence="2" key="1">
    <citation type="submission" date="2020-03" db="EMBL/GenBank/DDBJ databases">
        <title>A high-quality chromosome-level genome assembly of a woody plant with both climbing and erect habits, Rhamnella rubrinervis.</title>
        <authorList>
            <person name="Lu Z."/>
            <person name="Yang Y."/>
            <person name="Zhu X."/>
            <person name="Sun Y."/>
        </authorList>
    </citation>
    <scope>NUCLEOTIDE SEQUENCE</scope>
    <source>
        <strain evidence="2">BYM</strain>
        <tissue evidence="2">Leaf</tissue>
    </source>
</reference>
<dbReference type="AlphaFoldDB" id="A0A8K0HHB2"/>
<proteinExistence type="predicted"/>
<sequence>MRSVSLTSIFANGCRNFSAPVALVRTLALAPVSLSEQHNKLVQRTWSYRSPNRRTFTCESAKPDISRTATASCVNGYPEYDRLLPCPSQNMAPRIEHLVVRKGGCVLEYICEALDLPPQFVADLIYFGAVYNALVCPQPPPNATPEQVNVFKEVTAPSVLKKRASIKGKTVREAQKTFRITNVNQFVEAGTYLRVHVHPKRFPRCYEINWKSRIIAVTESFVVLDKPSGTSVGGTTDNIEESCATFASRALGLKTPLMTTHQIDNCTEGCVVLARTKEYCSVFHGKIRDKNVKKLYLALAAAPMPIGVIIHYMRPINMTPRLVSEDFIEGWHLCKLDILECKKVPWPSFVTEEKYCIENCQWLSKDYAYECKISLLTGRTHQIRAQLAACGAPIVGDSMYMPAAIAEITNPGVNPFGKCRKHYASENDKTVAITQWIGRHGKEPSVAIGLQACQISWDDGNHIYEARSPWWRCQEA</sequence>
<dbReference type="Proteomes" id="UP000796880">
    <property type="component" value="Unassembled WGS sequence"/>
</dbReference>
<organism evidence="2 3">
    <name type="scientific">Rhamnella rubrinervis</name>
    <dbReference type="NCBI Taxonomy" id="2594499"/>
    <lineage>
        <taxon>Eukaryota</taxon>
        <taxon>Viridiplantae</taxon>
        <taxon>Streptophyta</taxon>
        <taxon>Embryophyta</taxon>
        <taxon>Tracheophyta</taxon>
        <taxon>Spermatophyta</taxon>
        <taxon>Magnoliopsida</taxon>
        <taxon>eudicotyledons</taxon>
        <taxon>Gunneridae</taxon>
        <taxon>Pentapetalae</taxon>
        <taxon>rosids</taxon>
        <taxon>fabids</taxon>
        <taxon>Rosales</taxon>
        <taxon>Rhamnaceae</taxon>
        <taxon>rhamnoid group</taxon>
        <taxon>Rhamneae</taxon>
        <taxon>Rhamnella</taxon>
    </lineage>
</organism>
<dbReference type="PANTHER" id="PTHR21600:SF52">
    <property type="entry name" value="PSEUDOURIDINE SYNTHASE RSUA_RLUA-LIKE DOMAIN-CONTAINING PROTEIN"/>
    <property type="match status" value="1"/>
</dbReference>
<keyword evidence="3" id="KW-1185">Reference proteome</keyword>
<evidence type="ECO:0000259" key="1">
    <source>
        <dbReference type="Pfam" id="PF00849"/>
    </source>
</evidence>
<dbReference type="SUPFAM" id="SSF55120">
    <property type="entry name" value="Pseudouridine synthase"/>
    <property type="match status" value="1"/>
</dbReference>
<name>A0A8K0HHB2_9ROSA</name>
<dbReference type="PANTHER" id="PTHR21600">
    <property type="entry name" value="MITOCHONDRIAL RNA PSEUDOURIDINE SYNTHASE"/>
    <property type="match status" value="1"/>
</dbReference>
<dbReference type="Gene3D" id="3.30.2350.10">
    <property type="entry name" value="Pseudouridine synthase"/>
    <property type="match status" value="1"/>
</dbReference>
<protein>
    <recommendedName>
        <fullName evidence="1">Pseudouridine synthase RsuA/RluA-like domain-containing protein</fullName>
    </recommendedName>
</protein>
<dbReference type="Pfam" id="PF00849">
    <property type="entry name" value="PseudoU_synth_2"/>
    <property type="match status" value="1"/>
</dbReference>
<evidence type="ECO:0000313" key="3">
    <source>
        <dbReference type="Proteomes" id="UP000796880"/>
    </source>
</evidence>
<dbReference type="GO" id="GO:0009982">
    <property type="term" value="F:pseudouridine synthase activity"/>
    <property type="evidence" value="ECO:0007669"/>
    <property type="project" value="InterPro"/>
</dbReference>
<evidence type="ECO:0000313" key="2">
    <source>
        <dbReference type="EMBL" id="KAF3451693.1"/>
    </source>
</evidence>
<dbReference type="EMBL" id="VOIH02000003">
    <property type="protein sequence ID" value="KAF3451693.1"/>
    <property type="molecule type" value="Genomic_DNA"/>
</dbReference>
<comment type="caution">
    <text evidence="2">The sequence shown here is derived from an EMBL/GenBank/DDBJ whole genome shotgun (WGS) entry which is preliminary data.</text>
</comment>
<dbReference type="GO" id="GO:0000455">
    <property type="term" value="P:enzyme-directed rRNA pseudouridine synthesis"/>
    <property type="evidence" value="ECO:0007669"/>
    <property type="project" value="TreeGrafter"/>
</dbReference>
<gene>
    <name evidence="2" type="ORF">FNV43_RR07789</name>
</gene>
<dbReference type="GO" id="GO:0003723">
    <property type="term" value="F:RNA binding"/>
    <property type="evidence" value="ECO:0007669"/>
    <property type="project" value="InterPro"/>
</dbReference>
<dbReference type="InterPro" id="IPR020103">
    <property type="entry name" value="PsdUridine_synth_cat_dom_sf"/>
</dbReference>